<comment type="caution">
    <text evidence="2">The sequence shown here is derived from an EMBL/GenBank/DDBJ whole genome shotgun (WGS) entry which is preliminary data.</text>
</comment>
<organism evidence="2 3">
    <name type="scientific">Haloactinopolyspora alba</name>
    <dbReference type="NCBI Taxonomy" id="648780"/>
    <lineage>
        <taxon>Bacteria</taxon>
        <taxon>Bacillati</taxon>
        <taxon>Actinomycetota</taxon>
        <taxon>Actinomycetes</taxon>
        <taxon>Jiangellales</taxon>
        <taxon>Jiangellaceae</taxon>
        <taxon>Haloactinopolyspora</taxon>
    </lineage>
</organism>
<dbReference type="AlphaFoldDB" id="A0A2P8DF40"/>
<evidence type="ECO:0000313" key="2">
    <source>
        <dbReference type="EMBL" id="PSK95807.1"/>
    </source>
</evidence>
<sequence>MRKIITRTATALAGIGLALGVAATAAPAAQANEGGEWVCGPAYVGELPDGTPIYFGYECTWEPDESEPVTQPATVTFATAS</sequence>
<keyword evidence="3" id="KW-1185">Reference proteome</keyword>
<proteinExistence type="predicted"/>
<accession>A0A2P8DF40</accession>
<protein>
    <submittedName>
        <fullName evidence="2">Uncharacterized protein</fullName>
    </submittedName>
</protein>
<feature type="chain" id="PRO_5015162986" evidence="1">
    <location>
        <begin position="32"/>
        <end position="81"/>
    </location>
</feature>
<reference evidence="2 3" key="1">
    <citation type="submission" date="2018-03" db="EMBL/GenBank/DDBJ databases">
        <title>Genomic Encyclopedia of Archaeal and Bacterial Type Strains, Phase II (KMG-II): from individual species to whole genera.</title>
        <authorList>
            <person name="Goeker M."/>
        </authorList>
    </citation>
    <scope>NUCLEOTIDE SEQUENCE [LARGE SCALE GENOMIC DNA]</scope>
    <source>
        <strain evidence="2 3">DSM 45211</strain>
    </source>
</reference>
<dbReference type="EMBL" id="PYGE01000028">
    <property type="protein sequence ID" value="PSK95807.1"/>
    <property type="molecule type" value="Genomic_DNA"/>
</dbReference>
<feature type="signal peptide" evidence="1">
    <location>
        <begin position="1"/>
        <end position="31"/>
    </location>
</feature>
<evidence type="ECO:0000256" key="1">
    <source>
        <dbReference type="SAM" id="SignalP"/>
    </source>
</evidence>
<dbReference type="RefSeq" id="WP_106539805.1">
    <property type="nucleotide sequence ID" value="NZ_PYGE01000028.1"/>
</dbReference>
<evidence type="ECO:0000313" key="3">
    <source>
        <dbReference type="Proteomes" id="UP000243528"/>
    </source>
</evidence>
<gene>
    <name evidence="2" type="ORF">CLV30_12859</name>
</gene>
<dbReference type="Proteomes" id="UP000243528">
    <property type="component" value="Unassembled WGS sequence"/>
</dbReference>
<keyword evidence="1" id="KW-0732">Signal</keyword>
<name>A0A2P8DF40_9ACTN</name>